<keyword evidence="6" id="KW-1133">Transmembrane helix</keyword>
<evidence type="ECO:0000313" key="9">
    <source>
        <dbReference type="EMBL" id="MBV7390397.1"/>
    </source>
</evidence>
<feature type="chain" id="PRO_5045521886" evidence="7">
    <location>
        <begin position="27"/>
        <end position="727"/>
    </location>
</feature>
<dbReference type="NCBIfam" id="TIGR01167">
    <property type="entry name" value="LPXTG_anchor"/>
    <property type="match status" value="1"/>
</dbReference>
<organism evidence="9 10">
    <name type="scientific">Enterococcus alishanensis</name>
    <dbReference type="NCBI Taxonomy" id="1303817"/>
    <lineage>
        <taxon>Bacteria</taxon>
        <taxon>Bacillati</taxon>
        <taxon>Bacillota</taxon>
        <taxon>Bacilli</taxon>
        <taxon>Lactobacillales</taxon>
        <taxon>Enterococcaceae</taxon>
        <taxon>Enterococcus</taxon>
    </lineage>
</organism>
<keyword evidence="3 7" id="KW-0732">Signal</keyword>
<proteinExistence type="predicted"/>
<keyword evidence="2" id="KW-0964">Secreted</keyword>
<sequence length="727" mass="81031">MKKSYSLLCIIIIMLGQLILPISAAAETTTSYSEAIDTWMPDKNLQKAVAEKYNVDVDHLTKEILENNQESYVDLMLTDDLNTASDSGRYYVENLKGLEFISGMLNVDISLYHTTNTFMSIDQSYFLDIKNNAKRNHTIFNENYNSEFTNFSLFWDYLNGDNTYSSFSLADSQSINRTTNLRLETTIDDYRNIVLPISNFYQKGTPFSESYSGAILSIDPLEAVWDNDFDTTEEAENPLNFLDYVYVSQENIKLVYAIYLENDNLVFKLKKGDIDLSDIDLDEPLSTSLSLYHMLIPTRSLLGNYRFSTQLNTDIYLKKPIEIGENVTIQYQDTEGNTLAPNEVKSGNVGDPYTSEELTIDGYTFKEVKGNASGTFTTDPQTVTYVYTKDPVKKAEVTIQYQDTEGNTLVPNDVKSGNIGDTYTSEELTIDGYTFKEVKGNASGTFTTDPQTVTYVYTKDPVKKAEVTIQYQDTEGNTLVPNDVKSGNIGDTYTSEELTIDGYTFKEVKGNASGTFTTDPQTVTYVYTKDPDKGGGVTIQYQDTEGNTIAPNDVKSGNVGEPYTSEKLTIDGYTYKEVKGQASGTFTTNPQTVTYVYTKDPDKKAEVTIQYQDTKGNTIAPNVVKSGNVGEPYTSEKLTIDGYTFKEVKGAASGTFTTDPQTVTYVYTNNQVSSVIPTDSNIPINSKPIMKFLPQTGESKTILFTLLGGVILVIGIGIFISRQKKIR</sequence>
<dbReference type="EMBL" id="JAHUZB010000003">
    <property type="protein sequence ID" value="MBV7390397.1"/>
    <property type="molecule type" value="Genomic_DNA"/>
</dbReference>
<evidence type="ECO:0000256" key="1">
    <source>
        <dbReference type="ARBA" id="ARBA00022512"/>
    </source>
</evidence>
<feature type="signal peptide" evidence="7">
    <location>
        <begin position="1"/>
        <end position="26"/>
    </location>
</feature>
<evidence type="ECO:0000256" key="4">
    <source>
        <dbReference type="ARBA" id="ARBA00022737"/>
    </source>
</evidence>
<evidence type="ECO:0000256" key="7">
    <source>
        <dbReference type="SAM" id="SignalP"/>
    </source>
</evidence>
<evidence type="ECO:0000256" key="2">
    <source>
        <dbReference type="ARBA" id="ARBA00022525"/>
    </source>
</evidence>
<comment type="caution">
    <text evidence="9">The sequence shown here is derived from an EMBL/GenBank/DDBJ whole genome shotgun (WGS) entry which is preliminary data.</text>
</comment>
<keyword evidence="6" id="KW-0472">Membrane</keyword>
<keyword evidence="5" id="KW-0572">Peptidoglycan-anchor</keyword>
<keyword evidence="10" id="KW-1185">Reference proteome</keyword>
<dbReference type="RefSeq" id="WP_218325466.1">
    <property type="nucleotide sequence ID" value="NZ_JAHUZB010000003.1"/>
</dbReference>
<feature type="domain" description="Gram-positive cocci surface proteins LPxTG" evidence="8">
    <location>
        <begin position="693"/>
        <end position="727"/>
    </location>
</feature>
<evidence type="ECO:0000256" key="6">
    <source>
        <dbReference type="SAM" id="Phobius"/>
    </source>
</evidence>
<dbReference type="Proteomes" id="UP000774130">
    <property type="component" value="Unassembled WGS sequence"/>
</dbReference>
<evidence type="ECO:0000256" key="5">
    <source>
        <dbReference type="ARBA" id="ARBA00023088"/>
    </source>
</evidence>
<evidence type="ECO:0000313" key="10">
    <source>
        <dbReference type="Proteomes" id="UP000774130"/>
    </source>
</evidence>
<evidence type="ECO:0000256" key="3">
    <source>
        <dbReference type="ARBA" id="ARBA00022729"/>
    </source>
</evidence>
<accession>A0ABS6TBY2</accession>
<dbReference type="PROSITE" id="PS50847">
    <property type="entry name" value="GRAM_POS_ANCHORING"/>
    <property type="match status" value="1"/>
</dbReference>
<dbReference type="Pfam" id="PF06458">
    <property type="entry name" value="MucBP"/>
    <property type="match status" value="5"/>
</dbReference>
<evidence type="ECO:0000259" key="8">
    <source>
        <dbReference type="PROSITE" id="PS50847"/>
    </source>
</evidence>
<protein>
    <submittedName>
        <fullName evidence="9">MucBP domain-containing protein</fullName>
    </submittedName>
</protein>
<dbReference type="Pfam" id="PF00746">
    <property type="entry name" value="Gram_pos_anchor"/>
    <property type="match status" value="1"/>
</dbReference>
<name>A0ABS6TBY2_9ENTE</name>
<reference evidence="9 10" key="1">
    <citation type="submission" date="2021-06" db="EMBL/GenBank/DDBJ databases">
        <title>Enterococcus alishanensis sp. nov., a novel lactic acid bacterium isolated from fresh coffee beans.</title>
        <authorList>
            <person name="Chen Y.-S."/>
        </authorList>
    </citation>
    <scope>NUCLEOTIDE SEQUENCE [LARGE SCALE GENOMIC DNA]</scope>
    <source>
        <strain evidence="9 10">ALS3</strain>
    </source>
</reference>
<gene>
    <name evidence="9" type="ORF">KUA55_06885</name>
</gene>
<keyword evidence="4" id="KW-0677">Repeat</keyword>
<keyword evidence="1" id="KW-0134">Cell wall</keyword>
<dbReference type="InterPro" id="IPR019931">
    <property type="entry name" value="LPXTG_anchor"/>
</dbReference>
<feature type="transmembrane region" description="Helical" evidence="6">
    <location>
        <begin position="702"/>
        <end position="721"/>
    </location>
</feature>
<dbReference type="InterPro" id="IPR009459">
    <property type="entry name" value="MucBP_dom"/>
</dbReference>
<keyword evidence="6" id="KW-0812">Transmembrane</keyword>